<dbReference type="EMBL" id="JAURUR010000022">
    <property type="protein sequence ID" value="MDP9766233.1"/>
    <property type="molecule type" value="Genomic_DNA"/>
</dbReference>
<evidence type="ECO:0000259" key="9">
    <source>
        <dbReference type="Pfam" id="PF08669"/>
    </source>
</evidence>
<dbReference type="NCBIfam" id="NF001567">
    <property type="entry name" value="PRK00389.1"/>
    <property type="match status" value="1"/>
</dbReference>
<dbReference type="SUPFAM" id="SSF103025">
    <property type="entry name" value="Folate-binding domain"/>
    <property type="match status" value="1"/>
</dbReference>
<evidence type="ECO:0000256" key="7">
    <source>
        <dbReference type="HAMAP-Rule" id="MF_00259"/>
    </source>
</evidence>
<keyword evidence="3 7" id="KW-0032">Aminotransferase</keyword>
<protein>
    <recommendedName>
        <fullName evidence="2 7">Aminomethyltransferase</fullName>
        <ecNumber evidence="2 7">2.1.2.10</ecNumber>
    </recommendedName>
    <alternativeName>
        <fullName evidence="5 7">Glycine cleavage system T protein</fullName>
    </alternativeName>
</protein>
<accession>A0ABT9MI21</accession>
<evidence type="ECO:0000256" key="2">
    <source>
        <dbReference type="ARBA" id="ARBA00012616"/>
    </source>
</evidence>
<sequence>MTDTASAPLRRTPLHAAHLKAGARMVPFGGWDMPVQYAGLKAEHEAVRTGAGVFDVSHMGEFRVTGPDALAFLQHVTPNDVSKIRPGRAQYNWLPNDRGGLVDDIYIYRVADTEFLVVVNASNIEKDWAHLNALKGTFDVQLTNESDQWALLAVQGPQAAERLAAHATPDLLAPKKNAYFAGTLFGMDVHFARTGYTGEDGYEVFVPADQAEALWEKLLETGIQPAGLGARDTLRLEAGFPLYGHEFSDDLHPLSTHYTWVAKDKAHHGREGLQSAPTQKLIGLKLEKVPVREGYPVKQGGRVVGHVTSGSSSPSLGHPIAMALVEAGAAEADTFEVEVRGKDHPATRTDVPFYRP</sequence>
<dbReference type="PANTHER" id="PTHR43757:SF2">
    <property type="entry name" value="AMINOMETHYLTRANSFERASE, MITOCHONDRIAL"/>
    <property type="match status" value="1"/>
</dbReference>
<dbReference type="InterPro" id="IPR028896">
    <property type="entry name" value="GcvT/YgfZ/DmdA"/>
</dbReference>
<comment type="caution">
    <text evidence="10">The sequence shown here is derived from an EMBL/GenBank/DDBJ whole genome shotgun (WGS) entry which is preliminary data.</text>
</comment>
<comment type="subunit">
    <text evidence="7">The glycine cleavage system is composed of four proteins: P, T, L and H.</text>
</comment>
<dbReference type="RefSeq" id="WP_307469251.1">
    <property type="nucleotide sequence ID" value="NZ_JAURUR010000022.1"/>
</dbReference>
<name>A0ABT9MI21_9DEIO</name>
<evidence type="ECO:0000256" key="5">
    <source>
        <dbReference type="ARBA" id="ARBA00031395"/>
    </source>
</evidence>
<dbReference type="Pfam" id="PF08669">
    <property type="entry name" value="GCV_T_C"/>
    <property type="match status" value="1"/>
</dbReference>
<evidence type="ECO:0000313" key="11">
    <source>
        <dbReference type="Proteomes" id="UP001232163"/>
    </source>
</evidence>
<dbReference type="InterPro" id="IPR029043">
    <property type="entry name" value="GcvT/YgfZ_C"/>
</dbReference>
<reference evidence="10 11" key="1">
    <citation type="submission" date="2023-07" db="EMBL/GenBank/DDBJ databases">
        <title>Genomic Encyclopedia of Type Strains, Phase IV (KMG-IV): sequencing the most valuable type-strain genomes for metagenomic binning, comparative biology and taxonomic classification.</title>
        <authorList>
            <person name="Goeker M."/>
        </authorList>
    </citation>
    <scope>NUCLEOTIDE SEQUENCE [LARGE SCALE GENOMIC DNA]</scope>
    <source>
        <strain evidence="10 11">NIO-1023</strain>
    </source>
</reference>
<dbReference type="Proteomes" id="UP001232163">
    <property type="component" value="Unassembled WGS sequence"/>
</dbReference>
<gene>
    <name evidence="7" type="primary">gcvT</name>
    <name evidence="10" type="ORF">QO006_003697</name>
</gene>
<dbReference type="InterPro" id="IPR022903">
    <property type="entry name" value="GcvT_bac"/>
</dbReference>
<keyword evidence="4 7" id="KW-0808">Transferase</keyword>
<evidence type="ECO:0000313" key="10">
    <source>
        <dbReference type="EMBL" id="MDP9766233.1"/>
    </source>
</evidence>
<comment type="catalytic activity">
    <reaction evidence="6 7">
        <text>N(6)-[(R)-S(8)-aminomethyldihydrolipoyl]-L-lysyl-[protein] + (6S)-5,6,7,8-tetrahydrofolate = N(6)-[(R)-dihydrolipoyl]-L-lysyl-[protein] + (6R)-5,10-methylene-5,6,7,8-tetrahydrofolate + NH4(+)</text>
        <dbReference type="Rhea" id="RHEA:16945"/>
        <dbReference type="Rhea" id="RHEA-COMP:10475"/>
        <dbReference type="Rhea" id="RHEA-COMP:10492"/>
        <dbReference type="ChEBI" id="CHEBI:15636"/>
        <dbReference type="ChEBI" id="CHEBI:28938"/>
        <dbReference type="ChEBI" id="CHEBI:57453"/>
        <dbReference type="ChEBI" id="CHEBI:83100"/>
        <dbReference type="ChEBI" id="CHEBI:83143"/>
        <dbReference type="EC" id="2.1.2.10"/>
    </reaction>
</comment>
<dbReference type="SUPFAM" id="SSF101790">
    <property type="entry name" value="Aminomethyltransferase beta-barrel domain"/>
    <property type="match status" value="1"/>
</dbReference>
<feature type="domain" description="GCVT N-terminal" evidence="8">
    <location>
        <begin position="14"/>
        <end position="263"/>
    </location>
</feature>
<organism evidence="10 11">
    <name type="scientific">Deinococcus enclensis</name>
    <dbReference type="NCBI Taxonomy" id="1049582"/>
    <lineage>
        <taxon>Bacteria</taxon>
        <taxon>Thermotogati</taxon>
        <taxon>Deinococcota</taxon>
        <taxon>Deinococci</taxon>
        <taxon>Deinococcales</taxon>
        <taxon>Deinococcaceae</taxon>
        <taxon>Deinococcus</taxon>
    </lineage>
</organism>
<evidence type="ECO:0000256" key="3">
    <source>
        <dbReference type="ARBA" id="ARBA00022576"/>
    </source>
</evidence>
<dbReference type="PIRSF" id="PIRSF006487">
    <property type="entry name" value="GcvT"/>
    <property type="match status" value="1"/>
</dbReference>
<evidence type="ECO:0000256" key="6">
    <source>
        <dbReference type="ARBA" id="ARBA00047665"/>
    </source>
</evidence>
<feature type="domain" description="Aminomethyltransferase C-terminal" evidence="9">
    <location>
        <begin position="280"/>
        <end position="354"/>
    </location>
</feature>
<keyword evidence="11" id="KW-1185">Reference proteome</keyword>
<evidence type="ECO:0000256" key="1">
    <source>
        <dbReference type="ARBA" id="ARBA00008609"/>
    </source>
</evidence>
<dbReference type="GO" id="GO:0004047">
    <property type="term" value="F:aminomethyltransferase activity"/>
    <property type="evidence" value="ECO:0007669"/>
    <property type="project" value="UniProtKB-EC"/>
</dbReference>
<dbReference type="InterPro" id="IPR013977">
    <property type="entry name" value="GcvT_C"/>
</dbReference>
<dbReference type="EC" id="2.1.2.10" evidence="2 7"/>
<evidence type="ECO:0000259" key="8">
    <source>
        <dbReference type="Pfam" id="PF01571"/>
    </source>
</evidence>
<comment type="function">
    <text evidence="7">The glycine cleavage system catalyzes the degradation of glycine.</text>
</comment>
<dbReference type="HAMAP" id="MF_00259">
    <property type="entry name" value="GcvT"/>
    <property type="match status" value="1"/>
</dbReference>
<proteinExistence type="inferred from homology"/>
<dbReference type="InterPro" id="IPR006222">
    <property type="entry name" value="GCVT_N"/>
</dbReference>
<dbReference type="Pfam" id="PF01571">
    <property type="entry name" value="GCV_T"/>
    <property type="match status" value="1"/>
</dbReference>
<dbReference type="InterPro" id="IPR006223">
    <property type="entry name" value="GcvT"/>
</dbReference>
<dbReference type="Gene3D" id="3.30.1360.120">
    <property type="entry name" value="Probable tRNA modification gtpase trme, domain 1"/>
    <property type="match status" value="1"/>
</dbReference>
<dbReference type="NCBIfam" id="TIGR00528">
    <property type="entry name" value="gcvT"/>
    <property type="match status" value="1"/>
</dbReference>
<comment type="similarity">
    <text evidence="1 7">Belongs to the GcvT family.</text>
</comment>
<dbReference type="PANTHER" id="PTHR43757">
    <property type="entry name" value="AMINOMETHYLTRANSFERASE"/>
    <property type="match status" value="1"/>
</dbReference>
<evidence type="ECO:0000256" key="4">
    <source>
        <dbReference type="ARBA" id="ARBA00022679"/>
    </source>
</evidence>
<dbReference type="InterPro" id="IPR027266">
    <property type="entry name" value="TrmE/GcvT-like"/>
</dbReference>